<sequence length="669" mass="74631">MPIQHSILLLAAFLLQFSSLHFPSLGYDHQNTYFINCGSNINVNESNNLYIGESTTTYPRTNFRESSIQTNQSSVPSPLYQTARIFHSESSYEFTTVPNNTYMVRFHFYSFSSPVNLYTAKFNVSVPGFPLLQNFDAKNTTNPGLIKEYFVKIIRKRFKITFTPQISSFAFVNAIELFMLPTHLIPDSVARFTYTGSTGRGLSTYSNNFLSRALETKHRLNVGGENVTRQTDNLSREWLPDDSYITDPQNAKDSPFFGGTLKRDPDDESDGPNSNKYTAPDVVYQTAKETLNGSNGLSWSVPVEKNTDHFIRLHFCDIFNQQSHLTAFALIIYDNLVISKVNSDPDVSSPYYYDVVVHSDGTGLLNVSVVPNITSAIPKAFLNGLELMKVIELSGSIPLYDLDSNSKNISLPVVVGSVVGGLVLISVVMVLFLWIIKIRKQKPVENSDLLKIPTTAEGTSYSRLELHYGKITQGSSLPNLNLGLKISLLDLQFATENFDVKKIIGVGGFGNVYKGVLKNGMSVAVKRSVTGSDQGFPEFQTEIMVLSKIRHIHLVSLIGYCDERDEMILVYEYMEKGTLRDNLYNTNLPCLTWKQRLDICIGAAKGLHYLHKGVAGGIIHRDMKSTNILLDENLVAKVADFGLSRTGPLDQHSYVSTCVKGTFGYLDPD</sequence>
<evidence type="ECO:0000313" key="2">
    <source>
        <dbReference type="Proteomes" id="UP001177021"/>
    </source>
</evidence>
<name>A0ACB0ITE6_TRIPR</name>
<evidence type="ECO:0000313" key="1">
    <source>
        <dbReference type="EMBL" id="CAJ2635295.1"/>
    </source>
</evidence>
<protein>
    <submittedName>
        <fullName evidence="1">Uncharacterized protein</fullName>
    </submittedName>
</protein>
<comment type="caution">
    <text evidence="1">The sequence shown here is derived from an EMBL/GenBank/DDBJ whole genome shotgun (WGS) entry which is preliminary data.</text>
</comment>
<gene>
    <name evidence="1" type="ORF">MILVUS5_LOCUS6019</name>
</gene>
<reference evidence="1" key="1">
    <citation type="submission" date="2023-10" db="EMBL/GenBank/DDBJ databases">
        <authorList>
            <person name="Rodriguez Cubillos JULIANA M."/>
            <person name="De Vega J."/>
        </authorList>
    </citation>
    <scope>NUCLEOTIDE SEQUENCE</scope>
</reference>
<dbReference type="EMBL" id="CASHSV030000002">
    <property type="protein sequence ID" value="CAJ2635295.1"/>
    <property type="molecule type" value="Genomic_DNA"/>
</dbReference>
<keyword evidence="2" id="KW-1185">Reference proteome</keyword>
<accession>A0ACB0ITE6</accession>
<proteinExistence type="predicted"/>
<organism evidence="1 2">
    <name type="scientific">Trifolium pratense</name>
    <name type="common">Red clover</name>
    <dbReference type="NCBI Taxonomy" id="57577"/>
    <lineage>
        <taxon>Eukaryota</taxon>
        <taxon>Viridiplantae</taxon>
        <taxon>Streptophyta</taxon>
        <taxon>Embryophyta</taxon>
        <taxon>Tracheophyta</taxon>
        <taxon>Spermatophyta</taxon>
        <taxon>Magnoliopsida</taxon>
        <taxon>eudicotyledons</taxon>
        <taxon>Gunneridae</taxon>
        <taxon>Pentapetalae</taxon>
        <taxon>rosids</taxon>
        <taxon>fabids</taxon>
        <taxon>Fabales</taxon>
        <taxon>Fabaceae</taxon>
        <taxon>Papilionoideae</taxon>
        <taxon>50 kb inversion clade</taxon>
        <taxon>NPAAA clade</taxon>
        <taxon>Hologalegina</taxon>
        <taxon>IRL clade</taxon>
        <taxon>Trifolieae</taxon>
        <taxon>Trifolium</taxon>
    </lineage>
</organism>
<dbReference type="Proteomes" id="UP001177021">
    <property type="component" value="Unassembled WGS sequence"/>
</dbReference>